<comment type="subunit">
    <text evidence="13">Monomer. Interacts with DnaB.</text>
</comment>
<dbReference type="InterPro" id="IPR034151">
    <property type="entry name" value="TOPRIM_DnaG_bac"/>
</dbReference>
<organism evidence="15 16">
    <name type="scientific">Methylacidimicrobium tartarophylax</name>
    <dbReference type="NCBI Taxonomy" id="1041768"/>
    <lineage>
        <taxon>Bacteria</taxon>
        <taxon>Pseudomonadati</taxon>
        <taxon>Verrucomicrobiota</taxon>
        <taxon>Methylacidimicrobium</taxon>
    </lineage>
</organism>
<dbReference type="OrthoDB" id="9803773at2"/>
<feature type="domain" description="Toprim" evidence="14">
    <location>
        <begin position="260"/>
        <end position="341"/>
    </location>
</feature>
<keyword evidence="8" id="KW-0863">Zinc-finger</keyword>
<dbReference type="InterPro" id="IPR019475">
    <property type="entry name" value="DNA_primase_DnaB-bd"/>
</dbReference>
<dbReference type="Gene3D" id="3.90.580.10">
    <property type="entry name" value="Zinc finger, CHC2-type domain"/>
    <property type="match status" value="1"/>
</dbReference>
<dbReference type="InterPro" id="IPR013264">
    <property type="entry name" value="DNAG_N"/>
</dbReference>
<evidence type="ECO:0000256" key="2">
    <source>
        <dbReference type="ARBA" id="ARBA00022478"/>
    </source>
</evidence>
<evidence type="ECO:0000256" key="10">
    <source>
        <dbReference type="ARBA" id="ARBA00022842"/>
    </source>
</evidence>
<dbReference type="GO" id="GO:0000428">
    <property type="term" value="C:DNA-directed RNA polymerase complex"/>
    <property type="evidence" value="ECO:0007669"/>
    <property type="project" value="UniProtKB-KW"/>
</dbReference>
<dbReference type="NCBIfam" id="TIGR01391">
    <property type="entry name" value="dnaG"/>
    <property type="match status" value="1"/>
</dbReference>
<comment type="similarity">
    <text evidence="13">Belongs to the DnaG primase family.</text>
</comment>
<dbReference type="GO" id="GO:0005737">
    <property type="term" value="C:cytoplasm"/>
    <property type="evidence" value="ECO:0007669"/>
    <property type="project" value="TreeGrafter"/>
</dbReference>
<dbReference type="SMART" id="SM00400">
    <property type="entry name" value="ZnF_CHCC"/>
    <property type="match status" value="1"/>
</dbReference>
<sequence>MGTPAFREFVEAIRAASDIVEVIGNYVPLKRAGSKYKALSPFNSERTPSFFVDPQKQVFKCFSSGYGGSVFDFVMQYERLDFLGALRLLAERARMEMPASFRKEAGAPSARERLFSLHQAVADWWRELLWKAPEGELCRRYLESRAIAREIAETFGMGYAPNRWDGVLRWGAAHGYSVEFLVEAGLVVLGEKARPYDRFRDRLIIPIADEAGRIVGFSGRSVGSEEAAPKYLNSPETPIFSKGRILLGMDRAKRAIAQEGRGILCEGPMDLIRCHAAGFGNVVAVQGTALTEHHARLLRRFAEEVIVCFDADRAGESAAVRGLAILTEAGLDVRVASLPAGEDPDSFLRGGEAAIASFRETLQRAPAYLSHLLDQAARQNDLTHPRGRSQAVQSMAVWLAKIPDPIGREAVVLDVAVRLGVSRSSLEEAIRRTGTTGKEHGMPSSAPPVQRNAVLTELIWLLCEVPAILERARAELDLRWLEESEEGGLVRKILVSGSDPETLFPILSEEERGYVTGLLLRPPPVDLSIVPEERWVTLCRRLEVFWKQKRMRLLEERVRAGGVTLEAQAALRELVDLRKSLD</sequence>
<dbReference type="RefSeq" id="WP_142659475.1">
    <property type="nucleotide sequence ID" value="NZ_CABFVA020000021.1"/>
</dbReference>
<dbReference type="CDD" id="cd03364">
    <property type="entry name" value="TOPRIM_DnaG_primases"/>
    <property type="match status" value="1"/>
</dbReference>
<evidence type="ECO:0000256" key="6">
    <source>
        <dbReference type="ARBA" id="ARBA00022705"/>
    </source>
</evidence>
<dbReference type="PANTHER" id="PTHR30313:SF2">
    <property type="entry name" value="DNA PRIMASE"/>
    <property type="match status" value="1"/>
</dbReference>
<dbReference type="GO" id="GO:0008270">
    <property type="term" value="F:zinc ion binding"/>
    <property type="evidence" value="ECO:0007669"/>
    <property type="project" value="UniProtKB-KW"/>
</dbReference>
<keyword evidence="2 13" id="KW-0240">DNA-directed RNA polymerase</keyword>
<evidence type="ECO:0000256" key="8">
    <source>
        <dbReference type="ARBA" id="ARBA00022771"/>
    </source>
</evidence>
<keyword evidence="3 13" id="KW-0639">Primosome</keyword>
<evidence type="ECO:0000256" key="9">
    <source>
        <dbReference type="ARBA" id="ARBA00022833"/>
    </source>
</evidence>
<proteinExistence type="inferred from homology"/>
<evidence type="ECO:0000256" key="7">
    <source>
        <dbReference type="ARBA" id="ARBA00022723"/>
    </source>
</evidence>
<keyword evidence="12 13" id="KW-0804">Transcription</keyword>
<dbReference type="PROSITE" id="PS50880">
    <property type="entry name" value="TOPRIM"/>
    <property type="match status" value="1"/>
</dbReference>
<protein>
    <recommendedName>
        <fullName evidence="13">DNA primase</fullName>
        <ecNumber evidence="13">2.7.7.101</ecNumber>
    </recommendedName>
</protein>
<evidence type="ECO:0000256" key="4">
    <source>
        <dbReference type="ARBA" id="ARBA00022679"/>
    </source>
</evidence>
<keyword evidence="5 13" id="KW-0548">Nucleotidyltransferase</keyword>
<keyword evidence="16" id="KW-1185">Reference proteome</keyword>
<evidence type="ECO:0000256" key="11">
    <source>
        <dbReference type="ARBA" id="ARBA00023125"/>
    </source>
</evidence>
<dbReference type="EC" id="2.7.7.101" evidence="13"/>
<keyword evidence="7" id="KW-0479">Metal-binding</keyword>
<evidence type="ECO:0000259" key="14">
    <source>
        <dbReference type="PROSITE" id="PS50880"/>
    </source>
</evidence>
<dbReference type="SMART" id="SM00493">
    <property type="entry name" value="TOPRIM"/>
    <property type="match status" value="1"/>
</dbReference>
<reference evidence="15 16" key="1">
    <citation type="submission" date="2019-09" db="EMBL/GenBank/DDBJ databases">
        <authorList>
            <person name="Cremers G."/>
        </authorList>
    </citation>
    <scope>NUCLEOTIDE SEQUENCE [LARGE SCALE GENOMIC DNA]</scope>
    <source>
        <strain evidence="15">4A</strain>
    </source>
</reference>
<dbReference type="InterPro" id="IPR002694">
    <property type="entry name" value="Znf_CHC2"/>
</dbReference>
<dbReference type="GO" id="GO:0003899">
    <property type="term" value="F:DNA-directed RNA polymerase activity"/>
    <property type="evidence" value="ECO:0007669"/>
    <property type="project" value="UniProtKB-UniRule"/>
</dbReference>
<dbReference type="GO" id="GO:0006269">
    <property type="term" value="P:DNA replication, synthesis of primer"/>
    <property type="evidence" value="ECO:0007669"/>
    <property type="project" value="UniProtKB-UniRule"/>
</dbReference>
<keyword evidence="4 13" id="KW-0808">Transferase</keyword>
<dbReference type="Pfam" id="PF13155">
    <property type="entry name" value="Toprim_2"/>
    <property type="match status" value="1"/>
</dbReference>
<keyword evidence="10" id="KW-0460">Magnesium</keyword>
<gene>
    <name evidence="13 15" type="primary">dnaG</name>
    <name evidence="15" type="ORF">MAMT_00590</name>
</gene>
<comment type="catalytic activity">
    <reaction evidence="13">
        <text>ssDNA + n NTP = ssDNA/pppN(pN)n-1 hybrid + (n-1) diphosphate.</text>
        <dbReference type="EC" id="2.7.7.101"/>
    </reaction>
</comment>
<dbReference type="InterPro" id="IPR037068">
    <property type="entry name" value="DNA_primase_core_N_sf"/>
</dbReference>
<dbReference type="EMBL" id="CABFVA020000021">
    <property type="protein sequence ID" value="VVM05330.1"/>
    <property type="molecule type" value="Genomic_DNA"/>
</dbReference>
<evidence type="ECO:0000256" key="13">
    <source>
        <dbReference type="HAMAP-Rule" id="MF_00974"/>
    </source>
</evidence>
<evidence type="ECO:0000313" key="15">
    <source>
        <dbReference type="EMBL" id="VVM05330.1"/>
    </source>
</evidence>
<evidence type="ECO:0000256" key="3">
    <source>
        <dbReference type="ARBA" id="ARBA00022515"/>
    </source>
</evidence>
<dbReference type="Proteomes" id="UP000334923">
    <property type="component" value="Unassembled WGS sequence"/>
</dbReference>
<accession>A0A5E6MC23</accession>
<evidence type="ECO:0000256" key="5">
    <source>
        <dbReference type="ARBA" id="ARBA00022695"/>
    </source>
</evidence>
<dbReference type="InterPro" id="IPR030846">
    <property type="entry name" value="DnaG_bac"/>
</dbReference>
<dbReference type="Gene3D" id="3.90.980.10">
    <property type="entry name" value="DNA primase, catalytic core, N-terminal domain"/>
    <property type="match status" value="1"/>
</dbReference>
<dbReference type="AlphaFoldDB" id="A0A5E6MC23"/>
<dbReference type="Pfam" id="PF08275">
    <property type="entry name" value="DNAG_N"/>
    <property type="match status" value="1"/>
</dbReference>
<dbReference type="FunFam" id="3.90.580.10:FF:000001">
    <property type="entry name" value="DNA primase"/>
    <property type="match status" value="1"/>
</dbReference>
<keyword evidence="6 13" id="KW-0235">DNA replication</keyword>
<dbReference type="PANTHER" id="PTHR30313">
    <property type="entry name" value="DNA PRIMASE"/>
    <property type="match status" value="1"/>
</dbReference>
<dbReference type="InterPro" id="IPR050219">
    <property type="entry name" value="DnaG_primase"/>
</dbReference>
<dbReference type="InterPro" id="IPR006171">
    <property type="entry name" value="TOPRIM_dom"/>
</dbReference>
<dbReference type="HAMAP" id="MF_00974">
    <property type="entry name" value="DNA_primase_DnaG"/>
    <property type="match status" value="1"/>
</dbReference>
<dbReference type="SUPFAM" id="SSF56731">
    <property type="entry name" value="DNA primase core"/>
    <property type="match status" value="1"/>
</dbReference>
<dbReference type="InterPro" id="IPR036977">
    <property type="entry name" value="DNA_primase_Znf_CHC2"/>
</dbReference>
<dbReference type="InterPro" id="IPR006295">
    <property type="entry name" value="DNA_primase_DnaG"/>
</dbReference>
<dbReference type="Pfam" id="PF10410">
    <property type="entry name" value="DnaB_bind"/>
    <property type="match status" value="1"/>
</dbReference>
<comment type="cofactor">
    <cofactor evidence="1">
        <name>Zn(2+)</name>
        <dbReference type="ChEBI" id="CHEBI:29105"/>
    </cofactor>
</comment>
<dbReference type="SUPFAM" id="SSF57783">
    <property type="entry name" value="Zinc beta-ribbon"/>
    <property type="match status" value="1"/>
</dbReference>
<evidence type="ECO:0000313" key="16">
    <source>
        <dbReference type="Proteomes" id="UP000334923"/>
    </source>
</evidence>
<keyword evidence="9" id="KW-0862">Zinc</keyword>
<evidence type="ECO:0000256" key="1">
    <source>
        <dbReference type="ARBA" id="ARBA00001947"/>
    </source>
</evidence>
<comment type="caution">
    <text evidence="13">Lacks conserved residue(s) required for the propagation of feature annotation.</text>
</comment>
<comment type="function">
    <text evidence="13">RNA polymerase that catalyzes the synthesis of short RNA molecules used as primers for DNA polymerase during DNA replication.</text>
</comment>
<dbReference type="GO" id="GO:1990077">
    <property type="term" value="C:primosome complex"/>
    <property type="evidence" value="ECO:0007669"/>
    <property type="project" value="UniProtKB-KW"/>
</dbReference>
<name>A0A5E6MC23_9BACT</name>
<evidence type="ECO:0000256" key="12">
    <source>
        <dbReference type="ARBA" id="ARBA00023163"/>
    </source>
</evidence>
<dbReference type="Pfam" id="PF01807">
    <property type="entry name" value="Zn_ribbon_DnaG"/>
    <property type="match status" value="1"/>
</dbReference>
<dbReference type="Gene3D" id="3.40.1360.10">
    <property type="match status" value="1"/>
</dbReference>
<keyword evidence="11 13" id="KW-0238">DNA-binding</keyword>
<dbReference type="GO" id="GO:0003677">
    <property type="term" value="F:DNA binding"/>
    <property type="evidence" value="ECO:0007669"/>
    <property type="project" value="UniProtKB-KW"/>
</dbReference>